<proteinExistence type="predicted"/>
<accession>A0ABP3NWR8</accession>
<comment type="caution">
    <text evidence="2">The sequence shown here is derived from an EMBL/GenBank/DDBJ whole genome shotgun (WGS) entry which is preliminary data.</text>
</comment>
<name>A0ABP3NWR8_SACER</name>
<gene>
    <name evidence="2" type="ORF">GCM10009533_58620</name>
</gene>
<reference evidence="3" key="1">
    <citation type="journal article" date="2019" name="Int. J. Syst. Evol. Microbiol.">
        <title>The Global Catalogue of Microorganisms (GCM) 10K type strain sequencing project: providing services to taxonomists for standard genome sequencing and annotation.</title>
        <authorList>
            <consortium name="The Broad Institute Genomics Platform"/>
            <consortium name="The Broad Institute Genome Sequencing Center for Infectious Disease"/>
            <person name="Wu L."/>
            <person name="Ma J."/>
        </authorList>
    </citation>
    <scope>NUCLEOTIDE SEQUENCE [LARGE SCALE GENOMIC DNA]</scope>
    <source>
        <strain evidence="3">JCM 10303</strain>
    </source>
</reference>
<dbReference type="Pfam" id="PF19834">
    <property type="entry name" value="DUF6314"/>
    <property type="match status" value="1"/>
</dbReference>
<protein>
    <submittedName>
        <fullName evidence="2">DUF6314 family protein</fullName>
    </submittedName>
</protein>
<sequence>MPEPELWGVRDLVGFFGGRWRLERKIVDAAGVRIGSFSGVAVFSPVEWGLEFREEGLLELGAHRGPAHRCLHYRVSGEGRADVYFDYGTFFHDLDLRTGLWRVGHPCRDDEYRGEFRVWDRDRWRQEWTVVGPAKDHALFTDFVREPGGS</sequence>
<evidence type="ECO:0000313" key="2">
    <source>
        <dbReference type="EMBL" id="GAA0552683.1"/>
    </source>
</evidence>
<organism evidence="2 3">
    <name type="scientific">Saccharopolyspora erythraea</name>
    <name type="common">Streptomyces erythraeus</name>
    <dbReference type="NCBI Taxonomy" id="1836"/>
    <lineage>
        <taxon>Bacteria</taxon>
        <taxon>Bacillati</taxon>
        <taxon>Actinomycetota</taxon>
        <taxon>Actinomycetes</taxon>
        <taxon>Pseudonocardiales</taxon>
        <taxon>Pseudonocardiaceae</taxon>
        <taxon>Saccharopolyspora</taxon>
    </lineage>
</organism>
<dbReference type="RefSeq" id="WP_009949038.1">
    <property type="nucleotide sequence ID" value="NZ_BAAAGS010000057.1"/>
</dbReference>
<dbReference type="EMBL" id="BAAAGS010000057">
    <property type="protein sequence ID" value="GAA0552683.1"/>
    <property type="molecule type" value="Genomic_DNA"/>
</dbReference>
<dbReference type="Proteomes" id="UP001500729">
    <property type="component" value="Unassembled WGS sequence"/>
</dbReference>
<evidence type="ECO:0000259" key="1">
    <source>
        <dbReference type="Pfam" id="PF19834"/>
    </source>
</evidence>
<keyword evidence="3" id="KW-1185">Reference proteome</keyword>
<evidence type="ECO:0000313" key="3">
    <source>
        <dbReference type="Proteomes" id="UP001500729"/>
    </source>
</evidence>
<feature type="domain" description="DUF6314" evidence="1">
    <location>
        <begin position="16"/>
        <end position="145"/>
    </location>
</feature>
<dbReference type="InterPro" id="IPR045632">
    <property type="entry name" value="DUF6314"/>
</dbReference>